<proteinExistence type="predicted"/>
<dbReference type="InParanoid" id="A0A1D2VEM9"/>
<evidence type="ECO:0000313" key="1">
    <source>
        <dbReference type="EMBL" id="ODV60075.1"/>
    </source>
</evidence>
<keyword evidence="2" id="KW-1185">Reference proteome</keyword>
<accession>A0A1D2VEM9</accession>
<reference evidence="2" key="1">
    <citation type="submission" date="2016-05" db="EMBL/GenBank/DDBJ databases">
        <title>Comparative genomics of biotechnologically important yeasts.</title>
        <authorList>
            <consortium name="DOE Joint Genome Institute"/>
            <person name="Riley R."/>
            <person name="Haridas S."/>
            <person name="Wolfe K.H."/>
            <person name="Lopes M.R."/>
            <person name="Hittinger C.T."/>
            <person name="Goker M."/>
            <person name="Salamov A."/>
            <person name="Wisecaver J."/>
            <person name="Long T.M."/>
            <person name="Aerts A.L."/>
            <person name="Barry K."/>
            <person name="Choi C."/>
            <person name="Clum A."/>
            <person name="Coughlan A.Y."/>
            <person name="Deshpande S."/>
            <person name="Douglass A.P."/>
            <person name="Hanson S.J."/>
            <person name="Klenk H.-P."/>
            <person name="Labutti K."/>
            <person name="Lapidus A."/>
            <person name="Lindquist E."/>
            <person name="Lipzen A."/>
            <person name="Meier-Kolthoff J.P."/>
            <person name="Ohm R.A."/>
            <person name="Otillar R.P."/>
            <person name="Pangilinan J."/>
            <person name="Peng Y."/>
            <person name="Rokas A."/>
            <person name="Rosa C.A."/>
            <person name="Scheuner C."/>
            <person name="Sibirny A.A."/>
            <person name="Slot J.C."/>
            <person name="Stielow J.B."/>
            <person name="Sun H."/>
            <person name="Kurtzman C.P."/>
            <person name="Blackwell M."/>
            <person name="Grigoriev I.V."/>
            <person name="Jeffries T.W."/>
        </authorList>
    </citation>
    <scope>NUCLEOTIDE SEQUENCE [LARGE SCALE GENOMIC DNA]</scope>
    <source>
        <strain evidence="2">DSM 1968</strain>
    </source>
</reference>
<organism evidence="1 2">
    <name type="scientific">Ascoidea rubescens DSM 1968</name>
    <dbReference type="NCBI Taxonomy" id="1344418"/>
    <lineage>
        <taxon>Eukaryota</taxon>
        <taxon>Fungi</taxon>
        <taxon>Dikarya</taxon>
        <taxon>Ascomycota</taxon>
        <taxon>Saccharomycotina</taxon>
        <taxon>Saccharomycetes</taxon>
        <taxon>Ascoideaceae</taxon>
        <taxon>Ascoidea</taxon>
    </lineage>
</organism>
<dbReference type="EMBL" id="KV454483">
    <property type="protein sequence ID" value="ODV60075.1"/>
    <property type="molecule type" value="Genomic_DNA"/>
</dbReference>
<dbReference type="Proteomes" id="UP000095038">
    <property type="component" value="Unassembled WGS sequence"/>
</dbReference>
<dbReference type="GeneID" id="30967169"/>
<dbReference type="AlphaFoldDB" id="A0A1D2VEM9"/>
<gene>
    <name evidence="1" type="ORF">ASCRUDRAFT_76589</name>
</gene>
<protein>
    <submittedName>
        <fullName evidence="1">Uncharacterized protein</fullName>
    </submittedName>
</protein>
<sequence>MNLKASNMSTGFLTATASEIYSAPQLGKDSKVLFLVVQVTGFRLWSSLDPTTKL</sequence>
<evidence type="ECO:0000313" key="2">
    <source>
        <dbReference type="Proteomes" id="UP000095038"/>
    </source>
</evidence>
<name>A0A1D2VEM9_9ASCO</name>
<dbReference type="RefSeq" id="XP_020046382.1">
    <property type="nucleotide sequence ID" value="XM_020193533.1"/>
</dbReference>